<dbReference type="AlphaFoldDB" id="A0A6G1J025"/>
<organism evidence="1 2">
    <name type="scientific">Lentithecium fluviatile CBS 122367</name>
    <dbReference type="NCBI Taxonomy" id="1168545"/>
    <lineage>
        <taxon>Eukaryota</taxon>
        <taxon>Fungi</taxon>
        <taxon>Dikarya</taxon>
        <taxon>Ascomycota</taxon>
        <taxon>Pezizomycotina</taxon>
        <taxon>Dothideomycetes</taxon>
        <taxon>Pleosporomycetidae</taxon>
        <taxon>Pleosporales</taxon>
        <taxon>Massarineae</taxon>
        <taxon>Lentitheciaceae</taxon>
        <taxon>Lentithecium</taxon>
    </lineage>
</organism>
<evidence type="ECO:0000313" key="1">
    <source>
        <dbReference type="EMBL" id="KAF2683551.1"/>
    </source>
</evidence>
<dbReference type="Proteomes" id="UP000799291">
    <property type="component" value="Unassembled WGS sequence"/>
</dbReference>
<accession>A0A6G1J025</accession>
<protein>
    <submittedName>
        <fullName evidence="1">Uncharacterized protein</fullName>
    </submittedName>
</protein>
<evidence type="ECO:0000313" key="2">
    <source>
        <dbReference type="Proteomes" id="UP000799291"/>
    </source>
</evidence>
<name>A0A6G1J025_9PLEO</name>
<sequence length="186" mass="20972">MRRNRYSKEGCRLDDFCVDGPELGGYGLPPFKVGNRGIIPETSQAKLVSPPAPAPKHVRMISAHASLDELLNHKSSMYSKSPPIYNGFSLRSNRPLPTFVPYANSTPIVLSIFEEISEYIRGDFSSDTIAPKDIYVCHHQRHLKVGYSHWAIQRRCQWDNSHNKPYTFAFPPIGVPSLLRTTTSLT</sequence>
<reference evidence="1" key="1">
    <citation type="journal article" date="2020" name="Stud. Mycol.">
        <title>101 Dothideomycetes genomes: a test case for predicting lifestyles and emergence of pathogens.</title>
        <authorList>
            <person name="Haridas S."/>
            <person name="Albert R."/>
            <person name="Binder M."/>
            <person name="Bloem J."/>
            <person name="Labutti K."/>
            <person name="Salamov A."/>
            <person name="Andreopoulos B."/>
            <person name="Baker S."/>
            <person name="Barry K."/>
            <person name="Bills G."/>
            <person name="Bluhm B."/>
            <person name="Cannon C."/>
            <person name="Castanera R."/>
            <person name="Culley D."/>
            <person name="Daum C."/>
            <person name="Ezra D."/>
            <person name="Gonzalez J."/>
            <person name="Henrissat B."/>
            <person name="Kuo A."/>
            <person name="Liang C."/>
            <person name="Lipzen A."/>
            <person name="Lutzoni F."/>
            <person name="Magnuson J."/>
            <person name="Mondo S."/>
            <person name="Nolan M."/>
            <person name="Ohm R."/>
            <person name="Pangilinan J."/>
            <person name="Park H.-J."/>
            <person name="Ramirez L."/>
            <person name="Alfaro M."/>
            <person name="Sun H."/>
            <person name="Tritt A."/>
            <person name="Yoshinaga Y."/>
            <person name="Zwiers L.-H."/>
            <person name="Turgeon B."/>
            <person name="Goodwin S."/>
            <person name="Spatafora J."/>
            <person name="Crous P."/>
            <person name="Grigoriev I."/>
        </authorList>
    </citation>
    <scope>NUCLEOTIDE SEQUENCE</scope>
    <source>
        <strain evidence="1">CBS 122367</strain>
    </source>
</reference>
<proteinExistence type="predicted"/>
<gene>
    <name evidence="1" type="ORF">K458DRAFT_39357</name>
</gene>
<keyword evidence="2" id="KW-1185">Reference proteome</keyword>
<dbReference type="EMBL" id="MU005583">
    <property type="protein sequence ID" value="KAF2683551.1"/>
    <property type="molecule type" value="Genomic_DNA"/>
</dbReference>